<feature type="compositionally biased region" description="Pro residues" evidence="1">
    <location>
        <begin position="325"/>
        <end position="337"/>
    </location>
</feature>
<comment type="caution">
    <text evidence="2">The sequence shown here is derived from an EMBL/GenBank/DDBJ whole genome shotgun (WGS) entry which is preliminary data.</text>
</comment>
<feature type="region of interest" description="Disordered" evidence="1">
    <location>
        <begin position="259"/>
        <end position="592"/>
    </location>
</feature>
<sequence>MSDNWQEEPQYKRGFEQVHQQSGAANTLSVVENFFRSMPFGGRTQFDDRDLNDMIDLVEQANPEHLEMAGKAMWDARDAISDAAKDLRKYVDQVDWEGEGATYFHKYAKSLLDWAKAFEDFAHSVGTEITTAATGLASVHKSMPRERDTRPAGEQTRPWHLPKAKQVESNPDYVAAQHVEKNRQEAINQVNRLGSYYSVASGVLKAQQAPSVGEIHEMPDLGVPRYYAVRDEQRRHAYSPETSTPTAAVRRSVAEGHGTAPVVHGTETGGGVPPLKEVHEPSGHPGHDVGTEINTVGTLPPPAHTTQPGPSTPTLPTTGGAGHTPPLPTGPMAPPIAPTVGRTPGYGPGGRLPISPQGRTGPSGTARGRVPQEPEGQAGRSATGGRVQQGPMGQAARATGRTSTPAGQSAVRGSTQQAGRSPLGRSITGGTPRTANTPGGRAGVTGPTSAARNGVVGGKPVTGRTPGSASNPRVPRGMVVGAEEPVSSTQPKGALGQRGVVGAPAAKADTGTGQSALRSASNPEGVIGAPRNAAGSKLQESEAGARGAGLGRGAVGNRQSANGETDRDGGPAGKQQRGPSQKQRRDAPQKRD</sequence>
<organism evidence="2 3">
    <name type="scientific">Streptomyces cellostaticus</name>
    <dbReference type="NCBI Taxonomy" id="67285"/>
    <lineage>
        <taxon>Bacteria</taxon>
        <taxon>Bacillati</taxon>
        <taxon>Actinomycetota</taxon>
        <taxon>Actinomycetes</taxon>
        <taxon>Kitasatosporales</taxon>
        <taxon>Streptomycetaceae</taxon>
        <taxon>Streptomyces</taxon>
    </lineage>
</organism>
<dbReference type="EMBL" id="LMWL01000080">
    <property type="protein sequence ID" value="KUM91343.1"/>
    <property type="molecule type" value="Genomic_DNA"/>
</dbReference>
<keyword evidence="3" id="KW-1185">Reference proteome</keyword>
<name>A0A117PU16_9ACTN</name>
<evidence type="ECO:0000256" key="1">
    <source>
        <dbReference type="SAM" id="MobiDB-lite"/>
    </source>
</evidence>
<dbReference type="Gene3D" id="1.20.1260.20">
    <property type="entry name" value="PPE superfamily"/>
    <property type="match status" value="1"/>
</dbReference>
<accession>A0A117PU16</accession>
<feature type="compositionally biased region" description="Polar residues" evidence="1">
    <location>
        <begin position="511"/>
        <end position="522"/>
    </location>
</feature>
<protein>
    <recommendedName>
        <fullName evidence="4">Collagen alpha 1(II) chain</fullName>
    </recommendedName>
</protein>
<dbReference type="AlphaFoldDB" id="A0A117PU16"/>
<proteinExistence type="predicted"/>
<dbReference type="OrthoDB" id="4337967at2"/>
<evidence type="ECO:0000313" key="2">
    <source>
        <dbReference type="EMBL" id="KUM91343.1"/>
    </source>
</evidence>
<dbReference type="Proteomes" id="UP000054241">
    <property type="component" value="Unassembled WGS sequence"/>
</dbReference>
<dbReference type="InterPro" id="IPR038332">
    <property type="entry name" value="PPE_sf"/>
</dbReference>
<gene>
    <name evidence="2" type="ORF">AQI88_37515</name>
</gene>
<feature type="compositionally biased region" description="Polar residues" evidence="1">
    <location>
        <begin position="400"/>
        <end position="419"/>
    </location>
</feature>
<evidence type="ECO:0000313" key="3">
    <source>
        <dbReference type="Proteomes" id="UP000054241"/>
    </source>
</evidence>
<feature type="compositionally biased region" description="Basic and acidic residues" evidence="1">
    <location>
        <begin position="276"/>
        <end position="290"/>
    </location>
</feature>
<dbReference type="STRING" id="67285.AQI88_37515"/>
<dbReference type="RefSeq" id="WP_067008867.1">
    <property type="nucleotide sequence ID" value="NZ_BNDU01000006.1"/>
</dbReference>
<evidence type="ECO:0008006" key="4">
    <source>
        <dbReference type="Google" id="ProtNLM"/>
    </source>
</evidence>
<reference evidence="2 3" key="1">
    <citation type="submission" date="2015-10" db="EMBL/GenBank/DDBJ databases">
        <title>Draft genome sequence of Streptomyces cellostaticus DSM 40189, type strain for the species Streptomyces cellostaticus.</title>
        <authorList>
            <person name="Ruckert C."/>
            <person name="Winkler A."/>
            <person name="Kalinowski J."/>
            <person name="Kampfer P."/>
            <person name="Glaeser S."/>
        </authorList>
    </citation>
    <scope>NUCLEOTIDE SEQUENCE [LARGE SCALE GENOMIC DNA]</scope>
    <source>
        <strain evidence="2 3">DSM 40189</strain>
    </source>
</reference>
<feature type="region of interest" description="Disordered" evidence="1">
    <location>
        <begin position="136"/>
        <end position="167"/>
    </location>
</feature>
<feature type="compositionally biased region" description="Polar residues" evidence="1">
    <location>
        <begin position="428"/>
        <end position="437"/>
    </location>
</feature>
<feature type="compositionally biased region" description="Low complexity" evidence="1">
    <location>
        <begin position="305"/>
        <end position="318"/>
    </location>
</feature>
<feature type="compositionally biased region" description="Basic and acidic residues" evidence="1">
    <location>
        <begin position="583"/>
        <end position="592"/>
    </location>
</feature>